<dbReference type="EC" id="2.3.2.26" evidence="3"/>
<dbReference type="PROSITE" id="PS50237">
    <property type="entry name" value="HECT"/>
    <property type="match status" value="1"/>
</dbReference>
<dbReference type="Gene3D" id="3.90.1750.10">
    <property type="entry name" value="Hect, E3 ligase catalytic domains"/>
    <property type="match status" value="1"/>
</dbReference>
<dbReference type="eggNOG" id="KOG0939">
    <property type="taxonomic scope" value="Eukaryota"/>
</dbReference>
<dbReference type="InterPro" id="IPR035983">
    <property type="entry name" value="Hect_E3_ubiquitin_ligase"/>
</dbReference>
<evidence type="ECO:0000256" key="5">
    <source>
        <dbReference type="ARBA" id="ARBA00022786"/>
    </source>
</evidence>
<keyword evidence="4" id="KW-0808">Transferase</keyword>
<sequence length="1354" mass="159694">MYFKNENAYPICLQPIQYNVQANKQWKIKKNNPNLLALQNDVYFKEEVNEVMNILFTESEEEECYILKNGIGLDTLNSINKNDDSISQANFKLTKETQIFIKFLVQKLILSYFDENTQHQFDWKAILEVLLFLIQKFPILLPLLLRINCSEYLQQYKHKIGYESQELPTNISFLSLITRFIQPTHNFLFYICLDNIILFKKSNNIIVPFANELRRMIIKQLYSEISKSIKTCDDKLKNLTLLLGILLQIKSVAKICIKNINEPQDTFNFVNLFIEGIKKYDLQQYLIYKDQIYFILTILNLLYNVATSFLLEQNVPAPTNLNQQNMMNNNRQRGNKIIGEMRLQEMQNQLFSFDQRQLIDQLNPLSLSKLYILQWPLFTEENFSQQNQRQEELTSNDQLHLIEESSESQEISALELEHEENQFIDEFGQQANQEADKNLENDKVLDNFVNAFINNEIEINFQFTIIFNQLRLPKQFQHHLIKLREFLIQDSPQIILSQYNQQRVSLEDGIRFRNPMRQRNNTIIQVLGRPLPQNHILQRDQLNLQNNNVRLMNENIERNVDNDYADIFPNDNDLDEDEDDRDYQSLIRPFQQQNQLQQINQNRTLQNIICILNNRRYTLNNLGKLDYQFIQFLLKLLYRQDVEANLNNVNNFFKSVVTKMNITNQMIDDFIQILKQMTQNLDLVKKRILELMIDLQKLQKCNLSANNFKDVISLIELFQGEQLNLLIQFMCKQEKLPIVELSQQQINTLFNNMLKEKDLEFSNNYINLISKLLGVPQNRNLFFKRMEDVVGNTTEYYQIQFENRNTSDSSFDKINEVEKIFQLLHIAYKQGAEEQNSCEIFLNSIKVENLMKLTENVISILPKEQVQKYYPALAPIFSILVISNQILNPNNSQQLIFLTKLASMEVSNSFSGSLEIRDVDFESLSREICKKGKIFINYIIEQKLNQMNRQMVRRQQPTQNQHDFEFQNLYVDYFLKNHSKIIDFENKKLYFHLKIRKTQFKRISVRRTHVFEDSYNKINSCDPQLLRQVIVQFEGEQGIDMGGLSKEWMQLLTKQIVDPNNKLFVPTSNKLFYQINRESYQDPDHLKKFKFVGMIFAIATANGVKVFGRFPISFFKHIIGQKLSIFDISYHDEGLYQQFYSLYYSKSNADFEQYFLYTIVNNGIPEDLELKQGGGDILVTQQNKKEFIKMYCDQIMAKNVENQMKAFLEGFYSVIPRQYISIFDSIQLEQLLCGQTYIDVDDLISNLQYVDYAPQDQVIIWLQNTLKNFSQDLLAKFLKFATSLPLAPIGGFQNQEKKIQIRRFNCDFNMTDQLLPVGHTCSNQLELPPYSQEQILAAKLEIAITEGSEEFTLA</sequence>
<evidence type="ECO:0000256" key="4">
    <source>
        <dbReference type="ARBA" id="ARBA00022679"/>
    </source>
</evidence>
<dbReference type="STRING" id="5888.A0BRI8"/>
<dbReference type="FunFam" id="3.30.2160.10:FF:000024">
    <property type="entry name" value="Uncharacterized protein"/>
    <property type="match status" value="1"/>
</dbReference>
<dbReference type="OrthoDB" id="409931at2759"/>
<organism evidence="8 9">
    <name type="scientific">Paramecium tetraurelia</name>
    <dbReference type="NCBI Taxonomy" id="5888"/>
    <lineage>
        <taxon>Eukaryota</taxon>
        <taxon>Sar</taxon>
        <taxon>Alveolata</taxon>
        <taxon>Ciliophora</taxon>
        <taxon>Intramacronucleata</taxon>
        <taxon>Oligohymenophorea</taxon>
        <taxon>Peniculida</taxon>
        <taxon>Parameciidae</taxon>
        <taxon>Paramecium</taxon>
    </lineage>
</organism>
<dbReference type="PANTHER" id="PTHR11254">
    <property type="entry name" value="HECT DOMAIN UBIQUITIN-PROTEIN LIGASE"/>
    <property type="match status" value="1"/>
</dbReference>
<dbReference type="Gene3D" id="3.30.2160.10">
    <property type="entry name" value="Hect, E3 ligase catalytic domain"/>
    <property type="match status" value="1"/>
</dbReference>
<dbReference type="PANTHER" id="PTHR11254:SF67">
    <property type="entry name" value="E3 UBIQUITIN-PROTEIN LIGASE HUWE1"/>
    <property type="match status" value="1"/>
</dbReference>
<evidence type="ECO:0000259" key="7">
    <source>
        <dbReference type="PROSITE" id="PS50237"/>
    </source>
</evidence>
<evidence type="ECO:0000256" key="6">
    <source>
        <dbReference type="PROSITE-ProRule" id="PRU00104"/>
    </source>
</evidence>
<dbReference type="InterPro" id="IPR050409">
    <property type="entry name" value="E3_ubiq-protein_ligase"/>
</dbReference>
<dbReference type="Pfam" id="PF00632">
    <property type="entry name" value="HECT"/>
    <property type="match status" value="1"/>
</dbReference>
<dbReference type="EMBL" id="CT868012">
    <property type="protein sequence ID" value="CAK61155.1"/>
    <property type="molecule type" value="Genomic_DNA"/>
</dbReference>
<dbReference type="HOGENOM" id="CLU_257496_0_0_1"/>
<keyword evidence="5 6" id="KW-0833">Ubl conjugation pathway</keyword>
<gene>
    <name evidence="8" type="ORF">GSPATT00031386001</name>
</gene>
<dbReference type="Gene3D" id="3.30.2410.10">
    <property type="entry name" value="Hect, E3 ligase catalytic domain"/>
    <property type="match status" value="1"/>
</dbReference>
<dbReference type="InterPro" id="IPR000569">
    <property type="entry name" value="HECT_dom"/>
</dbReference>
<dbReference type="Proteomes" id="UP000000600">
    <property type="component" value="Unassembled WGS sequence"/>
</dbReference>
<evidence type="ECO:0000313" key="9">
    <source>
        <dbReference type="Proteomes" id="UP000000600"/>
    </source>
</evidence>
<feature type="domain" description="HECT" evidence="7">
    <location>
        <begin position="1021"/>
        <end position="1354"/>
    </location>
</feature>
<dbReference type="GO" id="GO:0005737">
    <property type="term" value="C:cytoplasm"/>
    <property type="evidence" value="ECO:0000318"/>
    <property type="project" value="GO_Central"/>
</dbReference>
<dbReference type="OMA" id="QLDLQHY"/>
<proteinExistence type="predicted"/>
<evidence type="ECO:0000256" key="3">
    <source>
        <dbReference type="ARBA" id="ARBA00012485"/>
    </source>
</evidence>
<dbReference type="SUPFAM" id="SSF56204">
    <property type="entry name" value="Hect, E3 ligase catalytic domain"/>
    <property type="match status" value="1"/>
</dbReference>
<protein>
    <recommendedName>
        <fullName evidence="3">HECT-type E3 ubiquitin transferase</fullName>
        <ecNumber evidence="3">2.3.2.26</ecNumber>
    </recommendedName>
</protein>
<dbReference type="GeneID" id="5014346"/>
<evidence type="ECO:0000256" key="2">
    <source>
        <dbReference type="ARBA" id="ARBA00004906"/>
    </source>
</evidence>
<feature type="active site" description="Glycyl thioester intermediate" evidence="6">
    <location>
        <position position="1321"/>
    </location>
</feature>
<name>A0BRI8_PARTE</name>
<dbReference type="SMART" id="SM00119">
    <property type="entry name" value="HECTc"/>
    <property type="match status" value="1"/>
</dbReference>
<dbReference type="GO" id="GO:0061630">
    <property type="term" value="F:ubiquitin protein ligase activity"/>
    <property type="evidence" value="ECO:0000318"/>
    <property type="project" value="GO_Central"/>
</dbReference>
<dbReference type="GO" id="GO:0006511">
    <property type="term" value="P:ubiquitin-dependent protein catabolic process"/>
    <property type="evidence" value="ECO:0000318"/>
    <property type="project" value="GO_Central"/>
</dbReference>
<comment type="pathway">
    <text evidence="2">Protein modification; protein ubiquitination.</text>
</comment>
<dbReference type="InParanoid" id="A0BRI8"/>
<dbReference type="RefSeq" id="XP_001428553.1">
    <property type="nucleotide sequence ID" value="XM_001428516.1"/>
</dbReference>
<evidence type="ECO:0000313" key="8">
    <source>
        <dbReference type="EMBL" id="CAK61155.1"/>
    </source>
</evidence>
<keyword evidence="9" id="KW-1185">Reference proteome</keyword>
<comment type="catalytic activity">
    <reaction evidence="1">
        <text>S-ubiquitinyl-[E2 ubiquitin-conjugating enzyme]-L-cysteine + [acceptor protein]-L-lysine = [E2 ubiquitin-conjugating enzyme]-L-cysteine + N(6)-ubiquitinyl-[acceptor protein]-L-lysine.</text>
        <dbReference type="EC" id="2.3.2.26"/>
    </reaction>
</comment>
<accession>A0BRI8</accession>
<reference evidence="8 9" key="1">
    <citation type="journal article" date="2006" name="Nature">
        <title>Global trends of whole-genome duplications revealed by the ciliate Paramecium tetraurelia.</title>
        <authorList>
            <consortium name="Genoscope"/>
            <person name="Aury J.-M."/>
            <person name="Jaillon O."/>
            <person name="Duret L."/>
            <person name="Noel B."/>
            <person name="Jubin C."/>
            <person name="Porcel B.M."/>
            <person name="Segurens B."/>
            <person name="Daubin V."/>
            <person name="Anthouard V."/>
            <person name="Aiach N."/>
            <person name="Arnaiz O."/>
            <person name="Billaut A."/>
            <person name="Beisson J."/>
            <person name="Blanc I."/>
            <person name="Bouhouche K."/>
            <person name="Camara F."/>
            <person name="Duharcourt S."/>
            <person name="Guigo R."/>
            <person name="Gogendeau D."/>
            <person name="Katinka M."/>
            <person name="Keller A.-M."/>
            <person name="Kissmehl R."/>
            <person name="Klotz C."/>
            <person name="Koll F."/>
            <person name="Le Moue A."/>
            <person name="Lepere C."/>
            <person name="Malinsky S."/>
            <person name="Nowacki M."/>
            <person name="Nowak J.K."/>
            <person name="Plattner H."/>
            <person name="Poulain J."/>
            <person name="Ruiz F."/>
            <person name="Serrano V."/>
            <person name="Zagulski M."/>
            <person name="Dessen P."/>
            <person name="Betermier M."/>
            <person name="Weissenbach J."/>
            <person name="Scarpelli C."/>
            <person name="Schachter V."/>
            <person name="Sperling L."/>
            <person name="Meyer E."/>
            <person name="Cohen J."/>
            <person name="Wincker P."/>
        </authorList>
    </citation>
    <scope>NUCLEOTIDE SEQUENCE [LARGE SCALE GENOMIC DNA]</scope>
    <source>
        <strain evidence="8 9">Stock d4-2</strain>
    </source>
</reference>
<evidence type="ECO:0000256" key="1">
    <source>
        <dbReference type="ARBA" id="ARBA00000885"/>
    </source>
</evidence>
<dbReference type="KEGG" id="ptm:GSPATT00031386001"/>